<evidence type="ECO:0000313" key="1">
    <source>
        <dbReference type="EMBL" id="CDW39402.1"/>
    </source>
</evidence>
<sequence length="83" mass="9889">MTYSPLIHIFILYTPRKNKTTSGVSDSYSSALFLVRVFVLPRLSSRNITFSHLIMFFKRIMLHSIFKRIFFLDKANPFVFIYF</sequence>
<dbReference type="AlphaFoldDB" id="A0A0K2UNH4"/>
<proteinExistence type="predicted"/>
<reference evidence="1" key="1">
    <citation type="submission" date="2014-05" db="EMBL/GenBank/DDBJ databases">
        <authorList>
            <person name="Chronopoulou M."/>
        </authorList>
    </citation>
    <scope>NUCLEOTIDE SEQUENCE</scope>
    <source>
        <tissue evidence="1">Whole organism</tissue>
    </source>
</reference>
<dbReference type="EMBL" id="HACA01022041">
    <property type="protein sequence ID" value="CDW39402.1"/>
    <property type="molecule type" value="Transcribed_RNA"/>
</dbReference>
<name>A0A0K2UNH4_LEPSM</name>
<protein>
    <submittedName>
        <fullName evidence="1">Uncharacterized protein</fullName>
    </submittedName>
</protein>
<organism evidence="1">
    <name type="scientific">Lepeophtheirus salmonis</name>
    <name type="common">Salmon louse</name>
    <name type="synonym">Caligus salmonis</name>
    <dbReference type="NCBI Taxonomy" id="72036"/>
    <lineage>
        <taxon>Eukaryota</taxon>
        <taxon>Metazoa</taxon>
        <taxon>Ecdysozoa</taxon>
        <taxon>Arthropoda</taxon>
        <taxon>Crustacea</taxon>
        <taxon>Multicrustacea</taxon>
        <taxon>Hexanauplia</taxon>
        <taxon>Copepoda</taxon>
        <taxon>Siphonostomatoida</taxon>
        <taxon>Caligidae</taxon>
        <taxon>Lepeophtheirus</taxon>
    </lineage>
</organism>
<accession>A0A0K2UNH4</accession>